<accession>A0AAD5QJ58</accession>
<keyword evidence="3" id="KW-1185">Reference proteome</keyword>
<gene>
    <name evidence="2" type="ORF">KIN20_008768</name>
</gene>
<dbReference type="Proteomes" id="UP001196413">
    <property type="component" value="Unassembled WGS sequence"/>
</dbReference>
<reference evidence="2" key="1">
    <citation type="submission" date="2021-06" db="EMBL/GenBank/DDBJ databases">
        <title>Parelaphostrongylus tenuis whole genome reference sequence.</title>
        <authorList>
            <person name="Garwood T.J."/>
            <person name="Larsen P.A."/>
            <person name="Fountain-Jones N.M."/>
            <person name="Garbe J.R."/>
            <person name="Macchietto M.G."/>
            <person name="Kania S.A."/>
            <person name="Gerhold R.W."/>
            <person name="Richards J.E."/>
            <person name="Wolf T.M."/>
        </authorList>
    </citation>
    <scope>NUCLEOTIDE SEQUENCE</scope>
    <source>
        <strain evidence="2">MNPRO001-30</strain>
        <tissue evidence="2">Meninges</tissue>
    </source>
</reference>
<sequence>MARRWTDPIISLLLVTVLTVSGCGVLPGGLVSTRDFNVTDFITMPISMIYTNDSNVAFRFPDISTSKEQAISFVERVVKHAVIQTVEHQGRSSFLPDSVIYLILSQLTVTVNYEPCFVPKCCYSG</sequence>
<comment type="caution">
    <text evidence="2">The sequence shown here is derived from an EMBL/GenBank/DDBJ whole genome shotgun (WGS) entry which is preliminary data.</text>
</comment>
<dbReference type="EMBL" id="JAHQIW010001404">
    <property type="protein sequence ID" value="KAJ1352437.1"/>
    <property type="molecule type" value="Genomic_DNA"/>
</dbReference>
<feature type="chain" id="PRO_5042073523" evidence="1">
    <location>
        <begin position="23"/>
        <end position="125"/>
    </location>
</feature>
<dbReference type="PROSITE" id="PS51257">
    <property type="entry name" value="PROKAR_LIPOPROTEIN"/>
    <property type="match status" value="1"/>
</dbReference>
<organism evidence="2 3">
    <name type="scientific">Parelaphostrongylus tenuis</name>
    <name type="common">Meningeal worm</name>
    <dbReference type="NCBI Taxonomy" id="148309"/>
    <lineage>
        <taxon>Eukaryota</taxon>
        <taxon>Metazoa</taxon>
        <taxon>Ecdysozoa</taxon>
        <taxon>Nematoda</taxon>
        <taxon>Chromadorea</taxon>
        <taxon>Rhabditida</taxon>
        <taxon>Rhabditina</taxon>
        <taxon>Rhabditomorpha</taxon>
        <taxon>Strongyloidea</taxon>
        <taxon>Metastrongylidae</taxon>
        <taxon>Parelaphostrongylus</taxon>
    </lineage>
</organism>
<evidence type="ECO:0000313" key="2">
    <source>
        <dbReference type="EMBL" id="KAJ1352437.1"/>
    </source>
</evidence>
<dbReference type="AlphaFoldDB" id="A0AAD5QJ58"/>
<name>A0AAD5QJ58_PARTN</name>
<protein>
    <submittedName>
        <fullName evidence="2">Uncharacterized protein</fullName>
    </submittedName>
</protein>
<evidence type="ECO:0000313" key="3">
    <source>
        <dbReference type="Proteomes" id="UP001196413"/>
    </source>
</evidence>
<feature type="signal peptide" evidence="1">
    <location>
        <begin position="1"/>
        <end position="22"/>
    </location>
</feature>
<evidence type="ECO:0000256" key="1">
    <source>
        <dbReference type="SAM" id="SignalP"/>
    </source>
</evidence>
<keyword evidence="1" id="KW-0732">Signal</keyword>
<proteinExistence type="predicted"/>